<evidence type="ECO:0000313" key="9">
    <source>
        <dbReference type="Proteomes" id="UP000053676"/>
    </source>
</evidence>
<keyword evidence="3" id="KW-0175">Coiled coil</keyword>
<evidence type="ECO:0000256" key="2">
    <source>
        <dbReference type="ARBA" id="ARBA00022794"/>
    </source>
</evidence>
<gene>
    <name evidence="8" type="ORF">NECAME_09347</name>
</gene>
<evidence type="ECO:0000256" key="3">
    <source>
        <dbReference type="ARBA" id="ARBA00023054"/>
    </source>
</evidence>
<dbReference type="OrthoDB" id="276029at2759"/>
<organism evidence="8 9">
    <name type="scientific">Necator americanus</name>
    <name type="common">Human hookworm</name>
    <dbReference type="NCBI Taxonomy" id="51031"/>
    <lineage>
        <taxon>Eukaryota</taxon>
        <taxon>Metazoa</taxon>
        <taxon>Ecdysozoa</taxon>
        <taxon>Nematoda</taxon>
        <taxon>Chromadorea</taxon>
        <taxon>Rhabditida</taxon>
        <taxon>Rhabditina</taxon>
        <taxon>Rhabditomorpha</taxon>
        <taxon>Strongyloidea</taxon>
        <taxon>Ancylostomatidae</taxon>
        <taxon>Bunostominae</taxon>
        <taxon>Necator</taxon>
    </lineage>
</organism>
<dbReference type="EMBL" id="KI659180">
    <property type="protein sequence ID" value="ETN80181.1"/>
    <property type="molecule type" value="Genomic_DNA"/>
</dbReference>
<dbReference type="AlphaFoldDB" id="W2TG64"/>
<keyword evidence="4" id="KW-0969">Cilium</keyword>
<dbReference type="Proteomes" id="UP000053676">
    <property type="component" value="Unassembled WGS sequence"/>
</dbReference>
<sequence>MSLESLHFIIQNLNSPPFNCNTSLIAFDLWSSTNLLQQLSDVISWITQTKKVDVMRETAEETALRLLHKLKILKFEAPTDIGDLNHNFKGTHTRVLDVQQYSMFIEDIRSDLQSMVVEKDVLSKKIEKALKEMGYLSTLGRQMTAVNELRLQKSRLSALDIQRFEQREAVIRAETKIHRLKDYLMELHVSSENLDPSNLIIPLEGEITTNTYLVDVKLALQLQQKRNVVGELSKVANMPAVDQSDIVNLRSEAGYLKKIIEEGCIGSLSCPCL</sequence>
<feature type="domain" description="IFT81 calponin homology" evidence="7">
    <location>
        <begin position="4"/>
        <end position="86"/>
    </location>
</feature>
<keyword evidence="5" id="KW-0966">Cell projection</keyword>
<dbReference type="GO" id="GO:0060271">
    <property type="term" value="P:cilium assembly"/>
    <property type="evidence" value="ECO:0007669"/>
    <property type="project" value="InterPro"/>
</dbReference>
<dbReference type="GO" id="GO:0015631">
    <property type="term" value="F:tubulin binding"/>
    <property type="evidence" value="ECO:0007669"/>
    <property type="project" value="InterPro"/>
</dbReference>
<dbReference type="PANTHER" id="PTHR15614:SF2">
    <property type="entry name" value="INTRAFLAGELLAR TRANSPORT PROTEIN 81 HOMOLOG"/>
    <property type="match status" value="1"/>
</dbReference>
<reference evidence="9" key="1">
    <citation type="journal article" date="2014" name="Nat. Genet.">
        <title>Genome of the human hookworm Necator americanus.</title>
        <authorList>
            <person name="Tang Y.T."/>
            <person name="Gao X."/>
            <person name="Rosa B.A."/>
            <person name="Abubucker S."/>
            <person name="Hallsworth-Pepin K."/>
            <person name="Martin J."/>
            <person name="Tyagi R."/>
            <person name="Heizer E."/>
            <person name="Zhang X."/>
            <person name="Bhonagiri-Palsikar V."/>
            <person name="Minx P."/>
            <person name="Warren W.C."/>
            <person name="Wang Q."/>
            <person name="Zhan B."/>
            <person name="Hotez P.J."/>
            <person name="Sternberg P.W."/>
            <person name="Dougall A."/>
            <person name="Gaze S.T."/>
            <person name="Mulvenna J."/>
            <person name="Sotillo J."/>
            <person name="Ranganathan S."/>
            <person name="Rabelo E.M."/>
            <person name="Wilson R.K."/>
            <person name="Felgner P.L."/>
            <person name="Bethony J."/>
            <person name="Hawdon J.M."/>
            <person name="Gasser R.B."/>
            <person name="Loukas A."/>
            <person name="Mitreva M."/>
        </authorList>
    </citation>
    <scope>NUCLEOTIDE SEQUENCE [LARGE SCALE GENOMIC DNA]</scope>
</reference>
<evidence type="ECO:0000256" key="6">
    <source>
        <dbReference type="ARBA" id="ARBA00043983"/>
    </source>
</evidence>
<protein>
    <recommendedName>
        <fullName evidence="7">IFT81 calponin homology domain-containing protein</fullName>
    </recommendedName>
</protein>
<dbReference type="InterPro" id="IPR043016">
    <property type="entry name" value="IFT81_N_sf"/>
</dbReference>
<evidence type="ECO:0000256" key="5">
    <source>
        <dbReference type="ARBA" id="ARBA00023273"/>
    </source>
</evidence>
<dbReference type="PANTHER" id="PTHR15614">
    <property type="entry name" value="INTRAFLAGELLAR TRANSPORT PROTEIN 81 HOMOLOG"/>
    <property type="match status" value="1"/>
</dbReference>
<evidence type="ECO:0000256" key="1">
    <source>
        <dbReference type="ARBA" id="ARBA00004138"/>
    </source>
</evidence>
<accession>W2TG64</accession>
<dbReference type="GO" id="GO:0036064">
    <property type="term" value="C:ciliary basal body"/>
    <property type="evidence" value="ECO:0007669"/>
    <property type="project" value="TreeGrafter"/>
</dbReference>
<evidence type="ECO:0000259" key="7">
    <source>
        <dbReference type="Pfam" id="PF18383"/>
    </source>
</evidence>
<comment type="similarity">
    <text evidence="6">Belongs to the IFT81 family.</text>
</comment>
<proteinExistence type="inferred from homology"/>
<dbReference type="KEGG" id="nai:NECAME_09347"/>
<comment type="subcellular location">
    <subcellularLocation>
        <location evidence="1">Cell projection</location>
        <location evidence="1">Cilium</location>
    </subcellularLocation>
</comment>
<dbReference type="Gene3D" id="1.10.418.70">
    <property type="entry name" value="Intraflagellar transport protein 81, N-terminal domain"/>
    <property type="match status" value="1"/>
</dbReference>
<dbReference type="GO" id="GO:0042073">
    <property type="term" value="P:intraciliary transport"/>
    <property type="evidence" value="ECO:0007669"/>
    <property type="project" value="InterPro"/>
</dbReference>
<dbReference type="InterPro" id="IPR029600">
    <property type="entry name" value="IFT81"/>
</dbReference>
<dbReference type="STRING" id="51031.W2TG64"/>
<dbReference type="Pfam" id="PF18383">
    <property type="entry name" value="IFT81_CH"/>
    <property type="match status" value="1"/>
</dbReference>
<name>W2TG64_NECAM</name>
<evidence type="ECO:0000313" key="8">
    <source>
        <dbReference type="EMBL" id="ETN80181.1"/>
    </source>
</evidence>
<feature type="non-terminal residue" evidence="8">
    <location>
        <position position="273"/>
    </location>
</feature>
<keyword evidence="9" id="KW-1185">Reference proteome</keyword>
<keyword evidence="2" id="KW-0970">Cilium biogenesis/degradation</keyword>
<dbReference type="GO" id="GO:0030992">
    <property type="term" value="C:intraciliary transport particle B"/>
    <property type="evidence" value="ECO:0007669"/>
    <property type="project" value="InterPro"/>
</dbReference>
<dbReference type="InterPro" id="IPR041146">
    <property type="entry name" value="IFT81_CH"/>
</dbReference>
<evidence type="ECO:0000256" key="4">
    <source>
        <dbReference type="ARBA" id="ARBA00023069"/>
    </source>
</evidence>